<dbReference type="EMBL" id="HE793032">
    <property type="protein sequence ID" value="CCG57968.1"/>
    <property type="molecule type" value="Genomic_DNA"/>
</dbReference>
<reference evidence="1 2" key="1">
    <citation type="journal article" date="2012" name="BMC Genomics">
        <title>Comparative genomics of Brachyspira pilosicoli strains: genome rearrangements, reductions and correlation of genetic compliment with phenotypic diversity.</title>
        <authorList>
            <person name="Mappley L.J."/>
            <person name="Black M.L."/>
            <person name="Abuoun M."/>
            <person name="Darby A.C."/>
            <person name="Woodward M.J."/>
            <person name="Parkhill J."/>
            <person name="Turner A.K."/>
            <person name="Bellgard M.I."/>
            <person name="La T."/>
            <person name="Phillips N.D."/>
            <person name="La Ragione R.M."/>
            <person name="Hampson D.J."/>
        </authorList>
    </citation>
    <scope>NUCLEOTIDE SEQUENCE [LARGE SCALE GENOMIC DNA]</scope>
    <source>
        <strain evidence="1">WesB</strain>
    </source>
</reference>
<organism evidence="1 2">
    <name type="scientific">Brachyspira pilosicoli WesB</name>
    <dbReference type="NCBI Taxonomy" id="1161918"/>
    <lineage>
        <taxon>Bacteria</taxon>
        <taxon>Pseudomonadati</taxon>
        <taxon>Spirochaetota</taxon>
        <taxon>Spirochaetia</taxon>
        <taxon>Brachyspirales</taxon>
        <taxon>Brachyspiraceae</taxon>
        <taxon>Brachyspira</taxon>
    </lineage>
</organism>
<evidence type="ECO:0000313" key="1">
    <source>
        <dbReference type="EMBL" id="CCG57968.1"/>
    </source>
</evidence>
<sequence>MGKNGIPEQQKFNYGKHREKYQKEIFQLIEDIKIFQMIKSLKKLIIIL</sequence>
<gene>
    <name evidence="1" type="ORF">WESB_2506</name>
</gene>
<evidence type="ECO:0000313" key="2">
    <source>
        <dbReference type="Proteomes" id="UP000003759"/>
    </source>
</evidence>
<accession>K0JIC6</accession>
<name>K0JIC6_BRAPL</name>
<proteinExistence type="predicted"/>
<dbReference type="PATRIC" id="fig|1161918.5.peg.2069"/>
<protein>
    <submittedName>
        <fullName evidence="1">Unclassified</fullName>
    </submittedName>
</protein>
<dbReference type="HOGENOM" id="CLU_3150193_0_0_12"/>
<dbReference type="Proteomes" id="UP000003759">
    <property type="component" value="Chromosome"/>
</dbReference>
<dbReference type="AlphaFoldDB" id="K0JIC6"/>
<dbReference type="RefSeq" id="WP_014934019.1">
    <property type="nucleotide sequence ID" value="NC_018604.1"/>
</dbReference>
<dbReference type="KEGG" id="bpw:WESB_2506"/>